<accession>A0A2N9I291</accession>
<sequence>MENQEDPAPTTRDQPFCDECKANPSKYKCPRCSIRSCSLPCVKAHKQRTACTGKRNQTHFVPLSQFDDNLLLSDYNLLEEVKRVAESAERMRSKLYWKKTIEWTIEWRFHSTDVVLHDHGLNENLNICSIIENHLKPGPWNHQLRQFCEEQLDCLKFFIRKYPKVKLSYEGDCAQWVGFLLSIGPSLVEPFELLVQGSLPWCWSHPIIKEANPVTHKTEFKDSGSKLLPEGVPFKEEEIEEDNSSSDPHVFDLMKHVNSSPMHRFPYRNKLSEKVMNKSSERPLSSRVATGNSSRSGSTEEPGVSEIMEFDFDQGLIDAYSDLIAKNNPDDFLDLEGVFSEEVIAEERRSFLEMGGVFSAEEELEEGEIPE</sequence>
<evidence type="ECO:0000256" key="11">
    <source>
        <dbReference type="ARBA" id="ARBA00068630"/>
    </source>
</evidence>
<dbReference type="PANTHER" id="PTHR13483">
    <property type="entry name" value="BOX C_D SNORNA PROTEIN 1-RELATED"/>
    <property type="match status" value="1"/>
</dbReference>
<dbReference type="GO" id="GO:0048254">
    <property type="term" value="P:snoRNA localization"/>
    <property type="evidence" value="ECO:0007669"/>
    <property type="project" value="TreeGrafter"/>
</dbReference>
<evidence type="ECO:0000256" key="1">
    <source>
        <dbReference type="ARBA" id="ARBA00022499"/>
    </source>
</evidence>
<dbReference type="Pfam" id="PF04438">
    <property type="entry name" value="zf-HIT"/>
    <property type="match status" value="1"/>
</dbReference>
<dbReference type="InterPro" id="IPR007529">
    <property type="entry name" value="Znf_HIT"/>
</dbReference>
<dbReference type="PROSITE" id="PS51083">
    <property type="entry name" value="ZF_HIT"/>
    <property type="match status" value="1"/>
</dbReference>
<dbReference type="Pfam" id="PF25790">
    <property type="entry name" value="BCD1"/>
    <property type="match status" value="1"/>
</dbReference>
<keyword evidence="5 13" id="KW-0863">Zinc-finger</keyword>
<evidence type="ECO:0000256" key="7">
    <source>
        <dbReference type="ARBA" id="ARBA00022843"/>
    </source>
</evidence>
<keyword evidence="1" id="KW-1017">Isopeptide bond</keyword>
<evidence type="ECO:0000256" key="2">
    <source>
        <dbReference type="ARBA" id="ARBA00022517"/>
    </source>
</evidence>
<comment type="function">
    <text evidence="8">Required for box C/D snoRNAs accumulation involved in snoRNA processing, snoRNA transport to the nucleolus and ribosome biogenesis.</text>
</comment>
<evidence type="ECO:0000256" key="9">
    <source>
        <dbReference type="ARBA" id="ARBA00049654"/>
    </source>
</evidence>
<keyword evidence="2" id="KW-0690">Ribosome biogenesis</keyword>
<dbReference type="InterPro" id="IPR051639">
    <property type="entry name" value="BCD1"/>
</dbReference>
<feature type="region of interest" description="Disordered" evidence="14">
    <location>
        <begin position="276"/>
        <end position="304"/>
    </location>
</feature>
<evidence type="ECO:0000256" key="14">
    <source>
        <dbReference type="SAM" id="MobiDB-lite"/>
    </source>
</evidence>
<dbReference type="AlphaFoldDB" id="A0A2N9I291"/>
<evidence type="ECO:0000256" key="5">
    <source>
        <dbReference type="ARBA" id="ARBA00022771"/>
    </source>
</evidence>
<evidence type="ECO:0000256" key="6">
    <source>
        <dbReference type="ARBA" id="ARBA00022833"/>
    </source>
</evidence>
<dbReference type="EMBL" id="OIVN01004957">
    <property type="protein sequence ID" value="SPD20166.1"/>
    <property type="molecule type" value="Genomic_DNA"/>
</dbReference>
<gene>
    <name evidence="16" type="ORF">FSB_LOCUS48048</name>
</gene>
<protein>
    <recommendedName>
        <fullName evidence="11">Box C/D snoRNA protein 1</fullName>
    </recommendedName>
    <alternativeName>
        <fullName evidence="12">Zinc finger HIT domain-containing protein 6</fullName>
    </alternativeName>
</protein>
<organism evidence="16">
    <name type="scientific">Fagus sylvatica</name>
    <name type="common">Beechnut</name>
    <dbReference type="NCBI Taxonomy" id="28930"/>
    <lineage>
        <taxon>Eukaryota</taxon>
        <taxon>Viridiplantae</taxon>
        <taxon>Streptophyta</taxon>
        <taxon>Embryophyta</taxon>
        <taxon>Tracheophyta</taxon>
        <taxon>Spermatophyta</taxon>
        <taxon>Magnoliopsida</taxon>
        <taxon>eudicotyledons</taxon>
        <taxon>Gunneridae</taxon>
        <taxon>Pentapetalae</taxon>
        <taxon>rosids</taxon>
        <taxon>fabids</taxon>
        <taxon>Fagales</taxon>
        <taxon>Fagaceae</taxon>
        <taxon>Fagus</taxon>
    </lineage>
</organism>
<keyword evidence="7" id="KW-0832">Ubl conjugation</keyword>
<dbReference type="GO" id="GO:0005634">
    <property type="term" value="C:nucleus"/>
    <property type="evidence" value="ECO:0007669"/>
    <property type="project" value="TreeGrafter"/>
</dbReference>
<proteinExistence type="inferred from homology"/>
<keyword evidence="3" id="KW-0597">Phosphoprotein</keyword>
<keyword evidence="6" id="KW-0862">Zinc</keyword>
<dbReference type="GO" id="GO:0000463">
    <property type="term" value="P:maturation of LSU-rRNA from tricistronic rRNA transcript (SSU-rRNA, 5.8S rRNA, LSU-rRNA)"/>
    <property type="evidence" value="ECO:0007669"/>
    <property type="project" value="TreeGrafter"/>
</dbReference>
<dbReference type="FunFam" id="3.30.60.190:FF:000001">
    <property type="entry name" value="box C/D snoRNA protein 1"/>
    <property type="match status" value="1"/>
</dbReference>
<keyword evidence="4" id="KW-0479">Metal-binding</keyword>
<evidence type="ECO:0000256" key="3">
    <source>
        <dbReference type="ARBA" id="ARBA00022553"/>
    </source>
</evidence>
<reference evidence="16" key="1">
    <citation type="submission" date="2018-02" db="EMBL/GenBank/DDBJ databases">
        <authorList>
            <person name="Cohen D.B."/>
            <person name="Kent A.D."/>
        </authorList>
    </citation>
    <scope>NUCLEOTIDE SEQUENCE</scope>
</reference>
<evidence type="ECO:0000256" key="8">
    <source>
        <dbReference type="ARBA" id="ARBA00049598"/>
    </source>
</evidence>
<dbReference type="PANTHER" id="PTHR13483:SF3">
    <property type="entry name" value="BOX C_D SNORNA PROTEIN 1"/>
    <property type="match status" value="1"/>
</dbReference>
<evidence type="ECO:0000259" key="15">
    <source>
        <dbReference type="PROSITE" id="PS51083"/>
    </source>
</evidence>
<evidence type="ECO:0000313" key="16">
    <source>
        <dbReference type="EMBL" id="SPD20166.1"/>
    </source>
</evidence>
<evidence type="ECO:0000256" key="12">
    <source>
        <dbReference type="ARBA" id="ARBA00077531"/>
    </source>
</evidence>
<dbReference type="Gene3D" id="3.30.60.190">
    <property type="match status" value="1"/>
</dbReference>
<feature type="compositionally biased region" description="Polar residues" evidence="14">
    <location>
        <begin position="287"/>
        <end position="299"/>
    </location>
</feature>
<comment type="subunit">
    <text evidence="10">Interacts with FBL, SNU13, NOP58, NUFIP1, RUVBL1, RUVBL2 and TAF9. Interacts (via HIT-type zinc finger) with the RUVBL1/RUVBL2 complex in the presence of ADP.</text>
</comment>
<comment type="similarity">
    <text evidence="9">Belongs to the BCD1 family.</text>
</comment>
<dbReference type="SUPFAM" id="SSF144232">
    <property type="entry name" value="HIT/MYND zinc finger-like"/>
    <property type="match status" value="1"/>
</dbReference>
<evidence type="ECO:0000256" key="10">
    <source>
        <dbReference type="ARBA" id="ARBA00061949"/>
    </source>
</evidence>
<feature type="domain" description="HIT-type" evidence="15">
    <location>
        <begin position="17"/>
        <end position="51"/>
    </location>
</feature>
<dbReference type="GO" id="GO:0008270">
    <property type="term" value="F:zinc ion binding"/>
    <property type="evidence" value="ECO:0007669"/>
    <property type="project" value="UniProtKB-UniRule"/>
</dbReference>
<dbReference type="CDD" id="cd23023">
    <property type="entry name" value="zf-HIT_BCD1"/>
    <property type="match status" value="1"/>
</dbReference>
<dbReference type="GO" id="GO:0000492">
    <property type="term" value="P:box C/D snoRNP assembly"/>
    <property type="evidence" value="ECO:0007669"/>
    <property type="project" value="TreeGrafter"/>
</dbReference>
<evidence type="ECO:0000256" key="13">
    <source>
        <dbReference type="PROSITE-ProRule" id="PRU00453"/>
    </source>
</evidence>
<evidence type="ECO:0000256" key="4">
    <source>
        <dbReference type="ARBA" id="ARBA00022723"/>
    </source>
</evidence>
<dbReference type="GO" id="GO:0070761">
    <property type="term" value="C:pre-snoRNP complex"/>
    <property type="evidence" value="ECO:0007669"/>
    <property type="project" value="TreeGrafter"/>
</dbReference>
<dbReference type="InterPro" id="IPR057721">
    <property type="entry name" value="BCD1_alpha/beta"/>
</dbReference>
<name>A0A2N9I291_FAGSY</name>